<evidence type="ECO:0000259" key="5">
    <source>
        <dbReference type="PROSITE" id="PS51635"/>
    </source>
</evidence>
<reference evidence="6" key="1">
    <citation type="submission" date="2018-01" db="EMBL/GenBank/DDBJ databases">
        <authorList>
            <person name="Yu X.-D."/>
        </authorList>
    </citation>
    <scope>NUCLEOTIDE SEQUENCE</scope>
    <source>
        <strain evidence="6">ZX-21</strain>
    </source>
</reference>
<dbReference type="InterPro" id="IPR016035">
    <property type="entry name" value="Acyl_Trfase/lysoPLipase"/>
</dbReference>
<dbReference type="Pfam" id="PF11815">
    <property type="entry name" value="DUF3336"/>
    <property type="match status" value="1"/>
</dbReference>
<dbReference type="PROSITE" id="PS51635">
    <property type="entry name" value="PNPLA"/>
    <property type="match status" value="1"/>
</dbReference>
<keyword evidence="9" id="KW-1185">Reference proteome</keyword>
<feature type="domain" description="PNPLA" evidence="5">
    <location>
        <begin position="145"/>
        <end position="333"/>
    </location>
</feature>
<evidence type="ECO:0000313" key="9">
    <source>
        <dbReference type="Proteomes" id="UP000274695"/>
    </source>
</evidence>
<sequence>MARRKDVIDNELEHAESYEQWKAAAIRSDEKTGLDYWKNVDRSGLYDFKSIRQRLERLRELRAKSDNHGLLFALNEGIHGNMGGMGRSILYKKARFGTKSLIVEYIEEIGSALLHLASDNADDISLEEKFEFFQRASHCFGRSALMLSGSGTLLYFHLGVVKALWEQQLLPPIMSGSSGGALISALVGTHSRADLAKIFAPEYIRFEVEKEGGILAGLNMFKRAAISPEAVVKLYERLIPDLTFQEAYHLTGLQINVSVAPAEKHQSSRLLNAVASPNVMIREAVMASCAFPGAFPAVTLAAKNQRGERQAYLASRKWIDGSVSDDMPIKRVARLYGVNHFIVSQTNPIALPFVTESKEQHGWGIIKHAMRNTTREWLLAGTKLIAKPVGLNPTLSKVVNMTSSVLAQTYTGDINILPPRRLHSPIGLLSGRSTEEIMNMIRDGERACWPHIETIRLQTSVSHVLDRILRDMELRLIADSQQTRTDVAMEANK</sequence>
<comment type="caution">
    <text evidence="4">Lacks conserved residue(s) required for the propagation of feature annotation.</text>
</comment>
<dbReference type="EMBL" id="RHGB01000003">
    <property type="protein sequence ID" value="RNL66666.1"/>
    <property type="molecule type" value="Genomic_DNA"/>
</dbReference>
<dbReference type="GO" id="GO:0016042">
    <property type="term" value="P:lipid catabolic process"/>
    <property type="evidence" value="ECO:0007669"/>
    <property type="project" value="UniProtKB-UniRule"/>
</dbReference>
<evidence type="ECO:0000256" key="2">
    <source>
        <dbReference type="ARBA" id="ARBA00022963"/>
    </source>
</evidence>
<dbReference type="PANTHER" id="PTHR14226">
    <property type="entry name" value="NEUROPATHY TARGET ESTERASE/SWISS CHEESE D.MELANOGASTER"/>
    <property type="match status" value="1"/>
</dbReference>
<dbReference type="Proteomes" id="UP000274695">
    <property type="component" value="Unassembled WGS sequence"/>
</dbReference>
<dbReference type="InterPro" id="IPR002641">
    <property type="entry name" value="PNPLA_dom"/>
</dbReference>
<dbReference type="PANTHER" id="PTHR14226:SF10">
    <property type="entry name" value="TRIACYLGLYCEROL LIPASE 4-RELATED"/>
    <property type="match status" value="1"/>
</dbReference>
<dbReference type="Pfam" id="PF01734">
    <property type="entry name" value="Patatin"/>
    <property type="match status" value="1"/>
</dbReference>
<keyword evidence="2 4" id="KW-0442">Lipid degradation</keyword>
<comment type="caution">
    <text evidence="6">The sequence shown here is derived from an EMBL/GenBank/DDBJ whole genome shotgun (WGS) entry which is preliminary data.</text>
</comment>
<keyword evidence="3 4" id="KW-0443">Lipid metabolism</keyword>
<feature type="active site" description="Proton acceptor" evidence="4">
    <location>
        <position position="320"/>
    </location>
</feature>
<dbReference type="GO" id="GO:0004806">
    <property type="term" value="F:triacylglycerol lipase activity"/>
    <property type="evidence" value="ECO:0007669"/>
    <property type="project" value="InterPro"/>
</dbReference>
<dbReference type="Gene3D" id="3.40.1090.10">
    <property type="entry name" value="Cytosolic phospholipase A2 catalytic domain"/>
    <property type="match status" value="2"/>
</dbReference>
<evidence type="ECO:0000256" key="4">
    <source>
        <dbReference type="PROSITE-ProRule" id="PRU01161"/>
    </source>
</evidence>
<feature type="short sequence motif" description="GXSXG" evidence="4">
    <location>
        <begin position="176"/>
        <end position="180"/>
    </location>
</feature>
<proteinExistence type="predicted"/>
<dbReference type="RefSeq" id="WP_103683357.1">
    <property type="nucleotide sequence ID" value="NZ_PQGG01000010.1"/>
</dbReference>
<organism evidence="6 8">
    <name type="scientific">Zhongshania marina</name>
    <dbReference type="NCBI Taxonomy" id="2304603"/>
    <lineage>
        <taxon>Bacteria</taxon>
        <taxon>Pseudomonadati</taxon>
        <taxon>Pseudomonadota</taxon>
        <taxon>Gammaproteobacteria</taxon>
        <taxon>Cellvibrionales</taxon>
        <taxon>Spongiibacteraceae</taxon>
        <taxon>Zhongshania</taxon>
    </lineage>
</organism>
<evidence type="ECO:0000256" key="1">
    <source>
        <dbReference type="ARBA" id="ARBA00022801"/>
    </source>
</evidence>
<keyword evidence="1 4" id="KW-0378">Hydrolase</keyword>
<dbReference type="EMBL" id="PQGG01000010">
    <property type="protein sequence ID" value="POP53917.1"/>
    <property type="molecule type" value="Genomic_DNA"/>
</dbReference>
<evidence type="ECO:0000313" key="8">
    <source>
        <dbReference type="Proteomes" id="UP000237222"/>
    </source>
</evidence>
<dbReference type="InterPro" id="IPR021771">
    <property type="entry name" value="Triacylglycerol_lipase_N"/>
</dbReference>
<dbReference type="CDD" id="cd07206">
    <property type="entry name" value="Pat_TGL3-4-5_SDP1"/>
    <property type="match status" value="1"/>
</dbReference>
<dbReference type="OrthoDB" id="7055653at2"/>
<accession>A0A2S4HIV1</accession>
<evidence type="ECO:0000313" key="7">
    <source>
        <dbReference type="EMBL" id="RNL66666.1"/>
    </source>
</evidence>
<dbReference type="SUPFAM" id="SSF52151">
    <property type="entry name" value="FabD/lysophospholipase-like"/>
    <property type="match status" value="1"/>
</dbReference>
<dbReference type="Proteomes" id="UP000237222">
    <property type="component" value="Unassembled WGS sequence"/>
</dbReference>
<dbReference type="AlphaFoldDB" id="A0A2S4HIV1"/>
<evidence type="ECO:0000256" key="3">
    <source>
        <dbReference type="ARBA" id="ARBA00023098"/>
    </source>
</evidence>
<reference evidence="7 9" key="2">
    <citation type="submission" date="2018-10" db="EMBL/GenBank/DDBJ databases">
        <title>Draft genome sequence of Zhongshania sp. DSW25-10.</title>
        <authorList>
            <person name="Oh J."/>
        </authorList>
    </citation>
    <scope>NUCLEOTIDE SEQUENCE [LARGE SCALE GENOMIC DNA]</scope>
    <source>
        <strain evidence="7 9">DSW25-10</strain>
    </source>
</reference>
<evidence type="ECO:0000313" key="6">
    <source>
        <dbReference type="EMBL" id="POP53917.1"/>
    </source>
</evidence>
<protein>
    <submittedName>
        <fullName evidence="6">DUF3336 domain-containing protein</fullName>
    </submittedName>
</protein>
<gene>
    <name evidence="6" type="ORF">C0068_04835</name>
    <name evidence="7" type="ORF">D0911_03760</name>
</gene>
<name>A0A2S4HIV1_9GAMM</name>
<dbReference type="InterPro" id="IPR050301">
    <property type="entry name" value="NTE"/>
</dbReference>
<feature type="active site" description="Nucleophile" evidence="4">
    <location>
        <position position="178"/>
    </location>
</feature>